<keyword evidence="9" id="KW-0378">Hydrolase</keyword>
<protein>
    <recommendedName>
        <fullName evidence="5">Nuclear pore complex protein Nup98-Nup96</fullName>
    </recommendedName>
</protein>
<comment type="caution">
    <text evidence="20">The sequence shown here is derived from an EMBL/GenBank/DDBJ whole genome shotgun (WGS) entry which is preliminary data.</text>
</comment>
<dbReference type="EMBL" id="CAVLEF010000277">
    <property type="protein sequence ID" value="CAK1554264.1"/>
    <property type="molecule type" value="Genomic_DNA"/>
</dbReference>
<dbReference type="Gene3D" id="3.30.1610.10">
    <property type="entry name" value="Peptidase S59, nucleoporin"/>
    <property type="match status" value="1"/>
</dbReference>
<evidence type="ECO:0000256" key="9">
    <source>
        <dbReference type="ARBA" id="ARBA00022801"/>
    </source>
</evidence>
<keyword evidence="8" id="KW-0677">Repeat</keyword>
<feature type="compositionally biased region" description="Basic and acidic residues" evidence="18">
    <location>
        <begin position="696"/>
        <end position="710"/>
    </location>
</feature>
<evidence type="ECO:0000256" key="3">
    <source>
        <dbReference type="ARBA" id="ARBA00004642"/>
    </source>
</evidence>
<evidence type="ECO:0000313" key="20">
    <source>
        <dbReference type="EMBL" id="CAK1554264.1"/>
    </source>
</evidence>
<evidence type="ECO:0000256" key="15">
    <source>
        <dbReference type="ARBA" id="ARBA00023132"/>
    </source>
</evidence>
<dbReference type="GO" id="GO:0005654">
    <property type="term" value="C:nucleoplasm"/>
    <property type="evidence" value="ECO:0007669"/>
    <property type="project" value="UniProtKB-SubCell"/>
</dbReference>
<dbReference type="GO" id="GO:0006405">
    <property type="term" value="P:RNA export from nucleus"/>
    <property type="evidence" value="ECO:0007669"/>
    <property type="project" value="TreeGrafter"/>
</dbReference>
<feature type="region of interest" description="Disordered" evidence="18">
    <location>
        <begin position="41"/>
        <end position="60"/>
    </location>
</feature>
<dbReference type="GO" id="GO:0031965">
    <property type="term" value="C:nuclear membrane"/>
    <property type="evidence" value="ECO:0007669"/>
    <property type="project" value="UniProtKB-SubCell"/>
</dbReference>
<dbReference type="FunFam" id="1.10.10.2360:FF:000001">
    <property type="entry name" value="Nuclear pore complex protein Nup98-Nup96"/>
    <property type="match status" value="1"/>
</dbReference>
<keyword evidence="15" id="KW-0906">Nuclear pore complex</keyword>
<gene>
    <name evidence="20" type="ORF">LNINA_LOCUS13190</name>
</gene>
<dbReference type="InterPro" id="IPR036903">
    <property type="entry name" value="Nup98_auto-Pept-S59_dom_sf"/>
</dbReference>
<keyword evidence="12" id="KW-0720">Serine protease</keyword>
<keyword evidence="17" id="KW-0539">Nucleus</keyword>
<dbReference type="SUPFAM" id="SSF82215">
    <property type="entry name" value="C-terminal autoproteolytic domain of nucleoporin nup98"/>
    <property type="match status" value="1"/>
</dbReference>
<evidence type="ECO:0000256" key="16">
    <source>
        <dbReference type="ARBA" id="ARBA00023136"/>
    </source>
</evidence>
<dbReference type="Gene3D" id="1.10.10.2360">
    <property type="match status" value="1"/>
</dbReference>
<dbReference type="GO" id="GO:0000973">
    <property type="term" value="P:post-transcriptional tethering of RNA polymerase II gene DNA at nuclear periphery"/>
    <property type="evidence" value="ECO:0007669"/>
    <property type="project" value="TreeGrafter"/>
</dbReference>
<dbReference type="GO" id="GO:0006508">
    <property type="term" value="P:proteolysis"/>
    <property type="evidence" value="ECO:0007669"/>
    <property type="project" value="UniProtKB-KW"/>
</dbReference>
<dbReference type="PROSITE" id="PS51434">
    <property type="entry name" value="NUP_C"/>
    <property type="match status" value="1"/>
</dbReference>
<dbReference type="Pfam" id="PF21240">
    <property type="entry name" value="Nup98_GLEBS"/>
    <property type="match status" value="1"/>
</dbReference>
<feature type="domain" description="Peptidase S59" evidence="19">
    <location>
        <begin position="818"/>
        <end position="960"/>
    </location>
</feature>
<dbReference type="PANTHER" id="PTHR23198:SF6">
    <property type="entry name" value="NUCLEAR PORE COMPLEX PROTEIN NUP98-NUP96"/>
    <property type="match status" value="1"/>
</dbReference>
<dbReference type="GO" id="GO:0051028">
    <property type="term" value="P:mRNA transport"/>
    <property type="evidence" value="ECO:0007669"/>
    <property type="project" value="UniProtKB-KW"/>
</dbReference>
<feature type="compositionally biased region" description="Basic and acidic residues" evidence="18">
    <location>
        <begin position="720"/>
        <end position="730"/>
    </location>
</feature>
<dbReference type="Proteomes" id="UP001497472">
    <property type="component" value="Unassembled WGS sequence"/>
</dbReference>
<keyword evidence="13" id="KW-0653">Protein transport</keyword>
<evidence type="ECO:0000256" key="8">
    <source>
        <dbReference type="ARBA" id="ARBA00022737"/>
    </source>
</evidence>
<accession>A0AAV1JYA4</accession>
<comment type="subcellular location">
    <subcellularLocation>
        <location evidence="2">Nucleus membrane</location>
        <topology evidence="2">Peripheral membrane protein</topology>
        <orientation evidence="2">Nucleoplasmic side</orientation>
    </subcellularLocation>
    <subcellularLocation>
        <location evidence="1">Nucleus</location>
        <location evidence="1">Nuclear pore complex</location>
    </subcellularLocation>
    <subcellularLocation>
        <location evidence="3">Nucleus</location>
        <location evidence="3">Nucleoplasm</location>
    </subcellularLocation>
</comment>
<keyword evidence="21" id="KW-1185">Reference proteome</keyword>
<dbReference type="Gene3D" id="1.25.40.690">
    <property type="match status" value="1"/>
</dbReference>
<proteinExistence type="inferred from homology"/>
<evidence type="ECO:0000256" key="10">
    <source>
        <dbReference type="ARBA" id="ARBA00022813"/>
    </source>
</evidence>
<reference evidence="20 21" key="1">
    <citation type="submission" date="2023-11" db="EMBL/GenBank/DDBJ databases">
        <authorList>
            <person name="Okamura Y."/>
        </authorList>
    </citation>
    <scope>NUCLEOTIDE SEQUENCE [LARGE SCALE GENOMIC DNA]</scope>
</reference>
<organism evidence="20 21">
    <name type="scientific">Leptosia nina</name>
    <dbReference type="NCBI Taxonomy" id="320188"/>
    <lineage>
        <taxon>Eukaryota</taxon>
        <taxon>Metazoa</taxon>
        <taxon>Ecdysozoa</taxon>
        <taxon>Arthropoda</taxon>
        <taxon>Hexapoda</taxon>
        <taxon>Insecta</taxon>
        <taxon>Pterygota</taxon>
        <taxon>Neoptera</taxon>
        <taxon>Endopterygota</taxon>
        <taxon>Lepidoptera</taxon>
        <taxon>Glossata</taxon>
        <taxon>Ditrysia</taxon>
        <taxon>Papilionoidea</taxon>
        <taxon>Pieridae</taxon>
        <taxon>Pierinae</taxon>
        <taxon>Leptosia</taxon>
    </lineage>
</organism>
<dbReference type="InterPro" id="IPR007230">
    <property type="entry name" value="Nup98_auto-Pept-S59_dom"/>
</dbReference>
<evidence type="ECO:0000313" key="21">
    <source>
        <dbReference type="Proteomes" id="UP001497472"/>
    </source>
</evidence>
<keyword evidence="6" id="KW-0813">Transport</keyword>
<evidence type="ECO:0000256" key="13">
    <source>
        <dbReference type="ARBA" id="ARBA00022927"/>
    </source>
</evidence>
<evidence type="ECO:0000259" key="19">
    <source>
        <dbReference type="PROSITE" id="PS51434"/>
    </source>
</evidence>
<dbReference type="InterPro" id="IPR021967">
    <property type="entry name" value="Nup98_C"/>
</dbReference>
<feature type="compositionally biased region" description="Polar residues" evidence="18">
    <location>
        <begin position="635"/>
        <end position="647"/>
    </location>
</feature>
<evidence type="ECO:0000256" key="4">
    <source>
        <dbReference type="ARBA" id="ARBA00008926"/>
    </source>
</evidence>
<dbReference type="GO" id="GO:0044614">
    <property type="term" value="C:nuclear pore cytoplasmic filaments"/>
    <property type="evidence" value="ECO:0007669"/>
    <property type="project" value="TreeGrafter"/>
</dbReference>
<feature type="region of interest" description="Disordered" evidence="18">
    <location>
        <begin position="626"/>
        <end position="738"/>
    </location>
</feature>
<sequence length="1872" mass="200776">MFQKQTFGTTTSGFGSFNSGASTSSPFGGFKTATGTSAFGAPPAFGSTPTNTATTGGGLFGQTSTTGGLFGASTSANPTPAFGSSGFGSFGSNATTGGGLFGGNTSSTGLFGNNQNNTAFGAKPGGFGFGSTPTAGPSTGGLFSSGATTSTGLFSQPTNTLGGTAASGGLFSNTGGAFGQQQANGTAHVKYHPVSGTDVVVKGGASQTVNIRHHCITCMKEYETKSLEELRLEDYTAGRKGSSSGVFGFQQPADNTVKPLFNTSFGQPATTTAPSLFGGSSLGNTGGFGQTSTFSFGNNTQNTTTTGLFGANKPAFGATPTTGTGLFGATTTTAPAFGTTTSTFGFGSTTQNQQSGGLFGAKPTTGAFGSPATSAGFSSFGGGGLFGAKTQQTTAPTFGTATPAFGATSSGFGTSTSTSLFGGGSTFGKPATTQPSFGFNSQPTLGTGLGSGLGTSFQAKPTSFGTSLGTGTSLFPQQNTNFQTGLSTGLGGGLFNNNTGLGGGLGLGQSSTNTSLMPGGSLGASVGSNVHEQILTLAARPYGDSPLFKDLLPDTSTTAEDVLKPTNPAAVKAVLDSSSAAYKVTSPTAGRLKVLPRPVTQHKKSLFDGLEESDASLEDKLTLKPSRKRLVLRPNRSSMDNSQTNNRSLEEQQHRSIENTQQQKQPRQENGAIEVDSPITAERDADNYISIKHKSRLQDRDNEPQLRADKQNSWPSRTSWTEEKPIEGDTPRLYPNLDKELPSMESERRASWLTTKPLRKPLVSNPEMVDNSVRELGVRDRSVSTIDKENIDTFYISEEENVSTRDAPPHPAGVKLTRPGYYTIPSLEEMTKYIRLDGSCVVPHLTIGRKNYGNVFYDCEIDVAGLDLDALVHFLNKEVIIYPEDSEKPPVGEGLNRRAVVTLDRVWPRDKTEKRPVTEPERLLKMDYEGKLRRVCDKYDTKFIEYRPQTGSWVFKVEHFSKYGLTESDEEDEIAPEVMKRQLVKQALQKAAPIAPKPPVPVTSTPGLGGLGGVGLSGPMGGLGGLGLGGSSLTGDDMFLQTSLNLMNGSKGFEMDTTEDNTEAPSLYHESRAFGVKSPTSELAKLEHRQSHHVQLMKASLYADTEMEDDVSLSTGDQLVPHAAASLISLPPPSISHPEVTEDTVVAIEEPVMRPLIVHPHTVILNYNRKVPPFKKTIAGRLNAGCIADMSVCRARHSRVCFGPNNAMVFNTTRDVIADLPRKADLNQLGRYVTGRSDEDWSEAVLARIQIGQADNKAVLDTLRRQLESLLDFSTRDSSTTATCPRLDVKQSPTDRKRLLDKLLEDACSGDEYTARFGVSSTYCVQVWKLCEALWGDDLLNDGIPGTDEQSIVGRHENFIKWLKEAVADVTDAELLQPAEVDPEDEKDGHSARVWTLMLAGRILEACKLCRQNGDLNMATLIAQAYGDPFFRTLISRQLHIWQECGADTLVSSYKRAILCLLAGQSPSAELETLDWLRVLNVCARYLCPQIPTLEQVVRTYEAFFSKETNVDLTTVAEESVNMQLPLPSNDNCFVIEKNGSSRRVLDLRYELIRARAFNLRPKFHPASYTPHPIDYSLSFLLGAWFGKPSVQNIIGLAEQLEGYGEWHLAVQVLFYHPDDVVRAHLIRELISRHAPASIDDPRLKSRLEFVENLGVPEKWVLLARAHRAKYEHRPQLEAECLVGASAWNAAHAVLIEHLLPEAVLSDNVKSIQPILDKLSEAARRSEVSGWEGGGEALYHYIYVCDEIRGLVSAAESREGEDRSSSVAFRLEALSPRLAAACKALTLFKSKSPRALAARAEMGARLVQLALAGGQASAHLAALLRDLDLPPDCAAQAHYKITSDLADQASEMCLESAQSSPLSSHHRSAVKS</sequence>
<keyword evidence="11" id="KW-0509">mRNA transport</keyword>
<dbReference type="Pfam" id="PF12110">
    <property type="entry name" value="Nup96"/>
    <property type="match status" value="1"/>
</dbReference>
<dbReference type="GO" id="GO:0008139">
    <property type="term" value="F:nuclear localization sequence binding"/>
    <property type="evidence" value="ECO:0007669"/>
    <property type="project" value="TreeGrafter"/>
</dbReference>
<evidence type="ECO:0000256" key="6">
    <source>
        <dbReference type="ARBA" id="ARBA00022448"/>
    </source>
</evidence>
<dbReference type="PANTHER" id="PTHR23198">
    <property type="entry name" value="NUCLEOPORIN"/>
    <property type="match status" value="1"/>
</dbReference>
<dbReference type="Pfam" id="PF04096">
    <property type="entry name" value="Nucleoporin2"/>
    <property type="match status" value="1"/>
</dbReference>
<evidence type="ECO:0000256" key="2">
    <source>
        <dbReference type="ARBA" id="ARBA00004620"/>
    </source>
</evidence>
<evidence type="ECO:0000256" key="5">
    <source>
        <dbReference type="ARBA" id="ARBA00013472"/>
    </source>
</evidence>
<evidence type="ECO:0000256" key="11">
    <source>
        <dbReference type="ARBA" id="ARBA00022816"/>
    </source>
</evidence>
<feature type="compositionally biased region" description="Basic and acidic residues" evidence="18">
    <location>
        <begin position="648"/>
        <end position="657"/>
    </location>
</feature>
<evidence type="ECO:0000256" key="7">
    <source>
        <dbReference type="ARBA" id="ARBA00022670"/>
    </source>
</evidence>
<keyword evidence="7" id="KW-0645">Protease</keyword>
<evidence type="ECO:0000256" key="14">
    <source>
        <dbReference type="ARBA" id="ARBA00023010"/>
    </source>
</evidence>
<evidence type="ECO:0000256" key="1">
    <source>
        <dbReference type="ARBA" id="ARBA00004567"/>
    </source>
</evidence>
<keyword evidence="10" id="KW-0068">Autocatalytic cleavage</keyword>
<dbReference type="FunFam" id="3.30.1610.10:FF:000001">
    <property type="entry name" value="Nuclear pore complex protein Nup98-Nup96"/>
    <property type="match status" value="1"/>
</dbReference>
<evidence type="ECO:0000256" key="18">
    <source>
        <dbReference type="SAM" id="MobiDB-lite"/>
    </source>
</evidence>
<dbReference type="GO" id="GO:0034398">
    <property type="term" value="P:telomere tethering at nuclear periphery"/>
    <property type="evidence" value="ECO:0007669"/>
    <property type="project" value="TreeGrafter"/>
</dbReference>
<dbReference type="InterPro" id="IPR037665">
    <property type="entry name" value="Nucleoporin_S59-like"/>
</dbReference>
<dbReference type="GO" id="GO:0008236">
    <property type="term" value="F:serine-type peptidase activity"/>
    <property type="evidence" value="ECO:0007669"/>
    <property type="project" value="UniProtKB-KW"/>
</dbReference>
<dbReference type="GO" id="GO:0003723">
    <property type="term" value="F:RNA binding"/>
    <property type="evidence" value="ECO:0007669"/>
    <property type="project" value="TreeGrafter"/>
</dbReference>
<keyword evidence="16" id="KW-0472">Membrane</keyword>
<dbReference type="GO" id="GO:0017056">
    <property type="term" value="F:structural constituent of nuclear pore"/>
    <property type="evidence" value="ECO:0007669"/>
    <property type="project" value="InterPro"/>
</dbReference>
<keyword evidence="14" id="KW-0811">Translocation</keyword>
<comment type="similarity">
    <text evidence="4">Belongs to the nucleoporin GLFG family.</text>
</comment>
<dbReference type="GO" id="GO:0006606">
    <property type="term" value="P:protein import into nucleus"/>
    <property type="evidence" value="ECO:0007669"/>
    <property type="project" value="TreeGrafter"/>
</dbReference>
<evidence type="ECO:0000256" key="12">
    <source>
        <dbReference type="ARBA" id="ARBA00022825"/>
    </source>
</evidence>
<name>A0AAV1JYA4_9NEOP</name>
<evidence type="ECO:0000256" key="17">
    <source>
        <dbReference type="ARBA" id="ARBA00023242"/>
    </source>
</evidence>